<dbReference type="Gene3D" id="1.10.10.60">
    <property type="entry name" value="Homeodomain-like"/>
    <property type="match status" value="1"/>
</dbReference>
<dbReference type="EMBL" id="CP015243">
    <property type="protein sequence ID" value="ANF57076.1"/>
    <property type="molecule type" value="Genomic_DNA"/>
</dbReference>
<dbReference type="PANTHER" id="PTHR47506:SF1">
    <property type="entry name" value="HTH-TYPE TRANSCRIPTIONAL REGULATOR YJDC"/>
    <property type="match status" value="1"/>
</dbReference>
<protein>
    <recommendedName>
        <fullName evidence="5">HTH tetR-type domain-containing protein</fullName>
    </recommendedName>
</protein>
<gene>
    <name evidence="6" type="ORF">A5892_06020</name>
</gene>
<dbReference type="PANTHER" id="PTHR47506">
    <property type="entry name" value="TRANSCRIPTIONAL REGULATORY PROTEIN"/>
    <property type="match status" value="1"/>
</dbReference>
<dbReference type="KEGG" id="haa:A5892_06020"/>
<dbReference type="AlphaFoldDB" id="A0A172YD82"/>
<evidence type="ECO:0000256" key="2">
    <source>
        <dbReference type="ARBA" id="ARBA00023125"/>
    </source>
</evidence>
<evidence type="ECO:0000256" key="3">
    <source>
        <dbReference type="ARBA" id="ARBA00023163"/>
    </source>
</evidence>
<dbReference type="RefSeq" id="WP_064122033.1">
    <property type="nucleotide sequence ID" value="NZ_CP015243.1"/>
</dbReference>
<dbReference type="PRINTS" id="PR00455">
    <property type="entry name" value="HTHTETR"/>
</dbReference>
<dbReference type="Gene3D" id="1.10.357.10">
    <property type="entry name" value="Tetracycline Repressor, domain 2"/>
    <property type="match status" value="1"/>
</dbReference>
<name>A0A172YD82_9GAMM</name>
<evidence type="ECO:0000256" key="1">
    <source>
        <dbReference type="ARBA" id="ARBA00023015"/>
    </source>
</evidence>
<evidence type="ECO:0000259" key="5">
    <source>
        <dbReference type="PROSITE" id="PS50977"/>
    </source>
</evidence>
<dbReference type="SUPFAM" id="SSF46689">
    <property type="entry name" value="Homeodomain-like"/>
    <property type="match status" value="1"/>
</dbReference>
<organism evidence="6 7">
    <name type="scientific">Halotalea alkalilenta</name>
    <dbReference type="NCBI Taxonomy" id="376489"/>
    <lineage>
        <taxon>Bacteria</taxon>
        <taxon>Pseudomonadati</taxon>
        <taxon>Pseudomonadota</taxon>
        <taxon>Gammaproteobacteria</taxon>
        <taxon>Oceanospirillales</taxon>
        <taxon>Halomonadaceae</taxon>
        <taxon>Halotalea</taxon>
    </lineage>
</organism>
<accession>A0A172YD82</accession>
<proteinExistence type="predicted"/>
<dbReference type="InterPro" id="IPR009057">
    <property type="entry name" value="Homeodomain-like_sf"/>
</dbReference>
<dbReference type="Proteomes" id="UP000077875">
    <property type="component" value="Chromosome"/>
</dbReference>
<sequence>MATTRERLAVAGLRLFAEKGFEATSLGALAEAVGIRKPSIYNHFDSKDALFLFLVDEVVGQMRERIAAGFEAMRAAAFDARLERLLLDASGEDFGRVEGIFYKRFILFPPPRFATEVSAQMARCERECDLLLDVLYAQGHELGLFEGIDRASFGATFYCVADGLFTERFIYAADELAARRERVWGVLRRAIGL</sequence>
<dbReference type="STRING" id="376489.A5892_06020"/>
<evidence type="ECO:0000313" key="6">
    <source>
        <dbReference type="EMBL" id="ANF57076.1"/>
    </source>
</evidence>
<keyword evidence="3" id="KW-0804">Transcription</keyword>
<dbReference type="PROSITE" id="PS50977">
    <property type="entry name" value="HTH_TETR_2"/>
    <property type="match status" value="1"/>
</dbReference>
<dbReference type="InterPro" id="IPR001647">
    <property type="entry name" value="HTH_TetR"/>
</dbReference>
<keyword evidence="1" id="KW-0805">Transcription regulation</keyword>
<reference evidence="6 7" key="1">
    <citation type="submission" date="2016-04" db="EMBL/GenBank/DDBJ databases">
        <title>Complete Genome Sequence of Halotalea alkalilenta IHB B 13600.</title>
        <authorList>
            <person name="Swarnkar M.K."/>
            <person name="Sharma A."/>
            <person name="Kaushal K."/>
            <person name="Soni R."/>
            <person name="Rana S."/>
            <person name="Singh A.K."/>
            <person name="Gulati A."/>
        </authorList>
    </citation>
    <scope>NUCLEOTIDE SEQUENCE [LARGE SCALE GENOMIC DNA]</scope>
    <source>
        <strain evidence="6 7">IHB B 13600</strain>
    </source>
</reference>
<evidence type="ECO:0000256" key="4">
    <source>
        <dbReference type="PROSITE-ProRule" id="PRU00335"/>
    </source>
</evidence>
<keyword evidence="2 4" id="KW-0238">DNA-binding</keyword>
<feature type="DNA-binding region" description="H-T-H motif" evidence="4">
    <location>
        <begin position="25"/>
        <end position="44"/>
    </location>
</feature>
<keyword evidence="7" id="KW-1185">Reference proteome</keyword>
<feature type="domain" description="HTH tetR-type" evidence="5">
    <location>
        <begin position="2"/>
        <end position="62"/>
    </location>
</feature>
<dbReference type="GO" id="GO:0003677">
    <property type="term" value="F:DNA binding"/>
    <property type="evidence" value="ECO:0007669"/>
    <property type="project" value="UniProtKB-UniRule"/>
</dbReference>
<evidence type="ECO:0000313" key="7">
    <source>
        <dbReference type="Proteomes" id="UP000077875"/>
    </source>
</evidence>
<dbReference type="Pfam" id="PF00440">
    <property type="entry name" value="TetR_N"/>
    <property type="match status" value="1"/>
</dbReference>